<comment type="caution">
    <text evidence="1">The sequence shown here is derived from an EMBL/GenBank/DDBJ whole genome shotgun (WGS) entry which is preliminary data.</text>
</comment>
<dbReference type="Pfam" id="PF11367">
    <property type="entry name" value="Tail_completion_gp17"/>
    <property type="match status" value="1"/>
</dbReference>
<sequence>MESALRQELETKIEELKPTINDDGTEIGYVFPTNAPEGVTRPYLVYTRISTKKIKTLEGMTGKEYLSFMFSIMATRYGDMKRITKKVEKLLESLPHTAISGFFIEDLDINNIHEVYEHELKVNRGIIDFTIYFEEVE</sequence>
<dbReference type="AlphaFoldDB" id="A0A926EX85"/>
<keyword evidence="2" id="KW-1185">Reference proteome</keyword>
<organism evidence="1 2">
    <name type="scientific">Paratissierella segnis</name>
    <dbReference type="NCBI Taxonomy" id="2763679"/>
    <lineage>
        <taxon>Bacteria</taxon>
        <taxon>Bacillati</taxon>
        <taxon>Bacillota</taxon>
        <taxon>Tissierellia</taxon>
        <taxon>Tissierellales</taxon>
        <taxon>Tissierellaceae</taxon>
        <taxon>Paratissierella</taxon>
    </lineage>
</organism>
<dbReference type="Proteomes" id="UP000601171">
    <property type="component" value="Unassembled WGS sequence"/>
</dbReference>
<protein>
    <submittedName>
        <fullName evidence="1">DUF3168 domain-containing protein</fullName>
    </submittedName>
</protein>
<evidence type="ECO:0000313" key="1">
    <source>
        <dbReference type="EMBL" id="MBC8588094.1"/>
    </source>
</evidence>
<evidence type="ECO:0000313" key="2">
    <source>
        <dbReference type="Proteomes" id="UP000601171"/>
    </source>
</evidence>
<reference evidence="1" key="1">
    <citation type="submission" date="2020-08" db="EMBL/GenBank/DDBJ databases">
        <title>Genome public.</title>
        <authorList>
            <person name="Liu C."/>
            <person name="Sun Q."/>
        </authorList>
    </citation>
    <scope>NUCLEOTIDE SEQUENCE</scope>
    <source>
        <strain evidence="1">BX21</strain>
    </source>
</reference>
<dbReference type="InterPro" id="IPR021508">
    <property type="entry name" value="Gp17-like"/>
</dbReference>
<name>A0A926EX85_9FIRM</name>
<proteinExistence type="predicted"/>
<dbReference type="RefSeq" id="WP_262429548.1">
    <property type="nucleotide sequence ID" value="NZ_JACRTG010000018.1"/>
</dbReference>
<accession>A0A926EX85</accession>
<dbReference type="EMBL" id="JACRTG010000018">
    <property type="protein sequence ID" value="MBC8588094.1"/>
    <property type="molecule type" value="Genomic_DNA"/>
</dbReference>
<gene>
    <name evidence="1" type="ORF">H8707_07570</name>
</gene>